<evidence type="ECO:0000313" key="10">
    <source>
        <dbReference type="Proteomes" id="UP000095606"/>
    </source>
</evidence>
<dbReference type="Pfam" id="PF25788">
    <property type="entry name" value="Ig_Rha78A_N"/>
    <property type="match status" value="1"/>
</dbReference>
<keyword evidence="3" id="KW-0378">Hydrolase</keyword>
<dbReference type="InterPro" id="IPR016007">
    <property type="entry name" value="Alpha_rhamnosid"/>
</dbReference>
<feature type="domain" description="Alpha-L-rhamnosidase six-hairpin glycosidase" evidence="7">
    <location>
        <begin position="685"/>
        <end position="1025"/>
    </location>
</feature>
<evidence type="ECO:0000256" key="3">
    <source>
        <dbReference type="ARBA" id="ARBA00022801"/>
    </source>
</evidence>
<feature type="domain" description="Alpha-L-rhamnosidase concanavalin-like" evidence="5">
    <location>
        <begin position="570"/>
        <end position="678"/>
    </location>
</feature>
<feature type="domain" description="Bacterial alpha-L-rhamnosidase N-terminal" evidence="6">
    <location>
        <begin position="358"/>
        <end position="532"/>
    </location>
</feature>
<evidence type="ECO:0000256" key="4">
    <source>
        <dbReference type="SAM" id="SignalP"/>
    </source>
</evidence>
<proteinExistence type="predicted"/>
<gene>
    <name evidence="9" type="ORF">ERS852461_00834</name>
</gene>
<accession>A0A174H6J9</accession>
<dbReference type="InterPro" id="IPR008928">
    <property type="entry name" value="6-hairpin_glycosidase_sf"/>
</dbReference>
<dbReference type="SUPFAM" id="SSF48208">
    <property type="entry name" value="Six-hairpin glycosidases"/>
    <property type="match status" value="1"/>
</dbReference>
<dbReference type="GO" id="GO:0030596">
    <property type="term" value="F:alpha-L-rhamnosidase activity"/>
    <property type="evidence" value="ECO:0007669"/>
    <property type="project" value="UniProtKB-EC"/>
</dbReference>
<dbReference type="InterPro" id="IPR035398">
    <property type="entry name" value="Bac_rhamnosid_C"/>
</dbReference>
<dbReference type="PANTHER" id="PTHR33307">
    <property type="entry name" value="ALPHA-RHAMNOSIDASE (EUROFUNG)"/>
    <property type="match status" value="1"/>
</dbReference>
<evidence type="ECO:0000259" key="5">
    <source>
        <dbReference type="Pfam" id="PF05592"/>
    </source>
</evidence>
<dbReference type="Pfam" id="PF08531">
    <property type="entry name" value="Bac_rhamnosid_N"/>
    <property type="match status" value="1"/>
</dbReference>
<evidence type="ECO:0000256" key="2">
    <source>
        <dbReference type="ARBA" id="ARBA00012652"/>
    </source>
</evidence>
<evidence type="ECO:0000259" key="6">
    <source>
        <dbReference type="Pfam" id="PF08531"/>
    </source>
</evidence>
<evidence type="ECO:0000256" key="1">
    <source>
        <dbReference type="ARBA" id="ARBA00001445"/>
    </source>
</evidence>
<dbReference type="AlphaFoldDB" id="A0A174H6J9"/>
<dbReference type="InterPro" id="IPR012341">
    <property type="entry name" value="6hp_glycosidase-like_sf"/>
</dbReference>
<dbReference type="Gene3D" id="1.50.10.10">
    <property type="match status" value="1"/>
</dbReference>
<dbReference type="InterPro" id="IPR008902">
    <property type="entry name" value="Rhamnosid_concanavalin"/>
</dbReference>
<protein>
    <recommendedName>
        <fullName evidence="2">alpha-L-rhamnosidase</fullName>
        <ecNumber evidence="2">3.2.1.40</ecNumber>
    </recommendedName>
</protein>
<dbReference type="Proteomes" id="UP000095606">
    <property type="component" value="Unassembled WGS sequence"/>
</dbReference>
<dbReference type="EMBL" id="CZAE01000003">
    <property type="protein sequence ID" value="CUO68485.1"/>
    <property type="molecule type" value="Genomic_DNA"/>
</dbReference>
<reference evidence="9 10" key="1">
    <citation type="submission" date="2015-09" db="EMBL/GenBank/DDBJ databases">
        <authorList>
            <consortium name="Pathogen Informatics"/>
        </authorList>
    </citation>
    <scope>NUCLEOTIDE SEQUENCE [LARGE SCALE GENOMIC DNA]</scope>
    <source>
        <strain evidence="9 10">2789STDY5834846</strain>
    </source>
</reference>
<dbReference type="GO" id="GO:0005975">
    <property type="term" value="P:carbohydrate metabolic process"/>
    <property type="evidence" value="ECO:0007669"/>
    <property type="project" value="InterPro"/>
</dbReference>
<sequence length="1151" mass="128093">MARTTLLLLSILFLLPVNASVKKLQVEYLTNPIGLDITVPRFSWQLESAERGVKQIAYQITVATDAACSNTVWTSGKVASDKSLNICYAGPALAPSTRYYWKVTVWNNKTGEEASTEKAFFETGLLSDGWSGAQWIKATQINKNSKINPEDKKQAKARMLLEMDVTLTSGNASVLFGARDASNVFMWSVNTLDNEKEPLIRRHIYEGGRLQSSDTPIGKFFSKSDLLNKEHHLAIEAKEGVIKTSIDGVLVDTYTDTDSKLSNGYIGFRAFRGNNTNETAMFDNIVLTEYELKDGKEEAKVVLKEDFEKPQSLFEGGEIVSVGNNHKLNMVSGSGDYRVLQGAMSGVPMFRKEFKAKKKIASARIYSSALGVYDLFINGQRVGNKLEDGSIRYDELKPEWTDFSKTAHYLTYDITHLLQKGTNAVGAQVSSGWWNSDVCHGEYGGHEVGFIAKILLKYTDATSETVVTDLSWLSSMDGAIRMGDIYHGETYDARKESAWTKPGYNTANWNKTAVNPHFKGELIAFAGPTVQVRPHLNRTPLSTTIYRGEKDGKINVLSVTDKPAPIRLKKGETAIYNLGQNMVGWVRFKVKGTSGTEMKLRFGEMLNDTGDKSRGDDGPAGSIYTANLRSAKATLKYILKGSKEGESFHPSMTFFGFQYCEITASEDIEVLSLTGEVVGSATEEGASFVTSSSSINQLYSNVMWGQRGNYLSIPTDCPQRDERLGWTGDTQVFCRAASYNANVSAFFEKWMRDMRDGQRSDGAYPDVAPHSWVGYGQAAWADAGIIVPWTIYLMYDNKKILQDNYASMEKYMEFLSHQKGDGYNYNGAGTNYGDWLSYEDTERRFVSVCYYAYTAQLMAKISEALKTDDCDAYAAKAKAYRNLAQEIKEEFQTRYVDADGDLKQKSQTAYLLALKQDLFPTEEARKKGLETLTRKIAGNGNRLSTGFVGTAILNQTLSQFGESDTAYNLLLQRGNPSWLYSIDQGATTIWERWDSYTKEKGFGPVSMNSFNHYSYGAVSEWMYRTMGGIDIDETRPGFKHIVLQPVPDNRTEIPAGQERINWVNASFPSCYGDIKSSWKKENDGAVSYQISIPANTTATLHLQLPTLDYVVEESGKAAVKAEGVSSITFMNGKAVLELQSGSYQFVVKKGK</sequence>
<comment type="catalytic activity">
    <reaction evidence="1">
        <text>Hydrolysis of terminal non-reducing alpha-L-rhamnose residues in alpha-L-rhamnosides.</text>
        <dbReference type="EC" id="3.2.1.40"/>
    </reaction>
</comment>
<dbReference type="Pfam" id="PF05592">
    <property type="entry name" value="Bac_rhamnosid"/>
    <property type="match status" value="1"/>
</dbReference>
<feature type="signal peptide" evidence="4">
    <location>
        <begin position="1"/>
        <end position="19"/>
    </location>
</feature>
<evidence type="ECO:0000313" key="9">
    <source>
        <dbReference type="EMBL" id="CUO68485.1"/>
    </source>
</evidence>
<evidence type="ECO:0000259" key="8">
    <source>
        <dbReference type="Pfam" id="PF17390"/>
    </source>
</evidence>
<dbReference type="Gene3D" id="2.60.420.10">
    <property type="entry name" value="Maltose phosphorylase, domain 3"/>
    <property type="match status" value="1"/>
</dbReference>
<dbReference type="Gene3D" id="2.60.120.260">
    <property type="entry name" value="Galactose-binding domain-like"/>
    <property type="match status" value="2"/>
</dbReference>
<dbReference type="Gene3D" id="2.60.40.10">
    <property type="entry name" value="Immunoglobulins"/>
    <property type="match status" value="1"/>
</dbReference>
<dbReference type="Pfam" id="PF17390">
    <property type="entry name" value="Bac_rhamnosid_C"/>
    <property type="match status" value="1"/>
</dbReference>
<dbReference type="RefSeq" id="WP_055268919.1">
    <property type="nucleotide sequence ID" value="NZ_CABMFH010000018.1"/>
</dbReference>
<dbReference type="GeneID" id="69587480"/>
<organism evidence="9 10">
    <name type="scientific">Bacteroides faecis</name>
    <dbReference type="NCBI Taxonomy" id="674529"/>
    <lineage>
        <taxon>Bacteria</taxon>
        <taxon>Pseudomonadati</taxon>
        <taxon>Bacteroidota</taxon>
        <taxon>Bacteroidia</taxon>
        <taxon>Bacteroidales</taxon>
        <taxon>Bacteroidaceae</taxon>
        <taxon>Bacteroides</taxon>
    </lineage>
</organism>
<name>A0A174H6J9_9BACE</name>
<dbReference type="PIRSF" id="PIRSF010631">
    <property type="entry name" value="A-rhamnsds"/>
    <property type="match status" value="1"/>
</dbReference>
<dbReference type="EC" id="3.2.1.40" evidence="2"/>
<evidence type="ECO:0000259" key="7">
    <source>
        <dbReference type="Pfam" id="PF17389"/>
    </source>
</evidence>
<feature type="chain" id="PRO_5041045484" description="alpha-L-rhamnosidase" evidence="4">
    <location>
        <begin position="20"/>
        <end position="1151"/>
    </location>
</feature>
<dbReference type="Pfam" id="PF17389">
    <property type="entry name" value="Bac_rhamnosid6H"/>
    <property type="match status" value="1"/>
</dbReference>
<feature type="domain" description="Alpha-L-rhamnosidase C-terminal" evidence="8">
    <location>
        <begin position="1031"/>
        <end position="1114"/>
    </location>
</feature>
<dbReference type="InterPro" id="IPR013737">
    <property type="entry name" value="Bac_rhamnosid_N"/>
</dbReference>
<dbReference type="InterPro" id="IPR035396">
    <property type="entry name" value="Bac_rhamnosid6H"/>
</dbReference>
<dbReference type="InterPro" id="IPR013783">
    <property type="entry name" value="Ig-like_fold"/>
</dbReference>
<dbReference type="Gene3D" id="2.60.120.560">
    <property type="entry name" value="Exo-inulinase, domain 1"/>
    <property type="match status" value="1"/>
</dbReference>
<accession>A0A3E5G783</accession>
<keyword evidence="4" id="KW-0732">Signal</keyword>
<dbReference type="PANTHER" id="PTHR33307:SF6">
    <property type="entry name" value="ALPHA-RHAMNOSIDASE (EUROFUNG)-RELATED"/>
    <property type="match status" value="1"/>
</dbReference>